<dbReference type="GO" id="GO:0019843">
    <property type="term" value="F:rRNA binding"/>
    <property type="evidence" value="ECO:0007669"/>
    <property type="project" value="InterPro"/>
</dbReference>
<dbReference type="PANTHER" id="PTHR12220:SF13">
    <property type="entry name" value="LARGE RIBOSOMAL SUBUNIT PROTEIN UL16M"/>
    <property type="match status" value="1"/>
</dbReference>
<dbReference type="FunFam" id="3.90.1170.10:FF:000001">
    <property type="entry name" value="50S ribosomal protein L16"/>
    <property type="match status" value="1"/>
</dbReference>
<evidence type="ECO:0000313" key="6">
    <source>
        <dbReference type="EMBL" id="CAH9120574.1"/>
    </source>
</evidence>
<dbReference type="Pfam" id="PF00252">
    <property type="entry name" value="Ribosomal_L16"/>
    <property type="match status" value="1"/>
</dbReference>
<dbReference type="PRINTS" id="PR00060">
    <property type="entry name" value="RIBOSOMALL16"/>
</dbReference>
<dbReference type="OrthoDB" id="1850746at2759"/>
<reference evidence="6" key="1">
    <citation type="submission" date="2022-07" db="EMBL/GenBank/DDBJ databases">
        <authorList>
            <person name="Macas J."/>
            <person name="Novak P."/>
            <person name="Neumann P."/>
        </authorList>
    </citation>
    <scope>NUCLEOTIDE SEQUENCE</scope>
</reference>
<dbReference type="GO" id="GO:0005762">
    <property type="term" value="C:mitochondrial large ribosomal subunit"/>
    <property type="evidence" value="ECO:0007669"/>
    <property type="project" value="TreeGrafter"/>
</dbReference>
<protein>
    <recommendedName>
        <fullName evidence="4">50S ribosomal protein L16, plastid</fullName>
    </recommendedName>
</protein>
<dbReference type="AlphaFoldDB" id="A0A9P1EQC1"/>
<dbReference type="InterPro" id="IPR020798">
    <property type="entry name" value="Ribosomal_uL16_CS"/>
</dbReference>
<evidence type="ECO:0000256" key="3">
    <source>
        <dbReference type="ARBA" id="ARBA00023274"/>
    </source>
</evidence>
<evidence type="ECO:0000256" key="4">
    <source>
        <dbReference type="ARBA" id="ARBA00079071"/>
    </source>
</evidence>
<evidence type="ECO:0000256" key="2">
    <source>
        <dbReference type="ARBA" id="ARBA00022980"/>
    </source>
</evidence>
<dbReference type="InterPro" id="IPR016180">
    <property type="entry name" value="Ribosomal_uL16_dom"/>
</dbReference>
<dbReference type="Gene3D" id="3.90.1170.10">
    <property type="entry name" value="Ribosomal protein L10e/L16"/>
    <property type="match status" value="1"/>
</dbReference>
<gene>
    <name evidence="6" type="ORF">CEURO_LOCUS22775</name>
</gene>
<dbReference type="NCBIfam" id="TIGR01164">
    <property type="entry name" value="rplP_bact"/>
    <property type="match status" value="1"/>
</dbReference>
<sequence length="163" mass="18882">MKGIASRGNHICFGKYALQALEPAWITSRQIEAGRRAMTRNARRGGKIWVRIFPDKPVTVRPAETRMGSGKGSPEYWVAVVKPGRILFEMGGVTKKYCQKSYFNSSIKNADTNSIHYFGDRIDDITLEPTQRILRMKQKQKKKRFRFMFVDKKYFFFSSPFAL</sequence>
<name>A0A9P1EQC1_CUSEU</name>
<dbReference type="CDD" id="cd01433">
    <property type="entry name" value="Ribosomal_L16_L10e"/>
    <property type="match status" value="1"/>
</dbReference>
<dbReference type="InterPro" id="IPR000114">
    <property type="entry name" value="Ribosomal_uL16_bact-type"/>
</dbReference>
<keyword evidence="2 5" id="KW-0689">Ribosomal protein</keyword>
<organism evidence="6 7">
    <name type="scientific">Cuscuta europaea</name>
    <name type="common">European dodder</name>
    <dbReference type="NCBI Taxonomy" id="41803"/>
    <lineage>
        <taxon>Eukaryota</taxon>
        <taxon>Viridiplantae</taxon>
        <taxon>Streptophyta</taxon>
        <taxon>Embryophyta</taxon>
        <taxon>Tracheophyta</taxon>
        <taxon>Spermatophyta</taxon>
        <taxon>Magnoliopsida</taxon>
        <taxon>eudicotyledons</taxon>
        <taxon>Gunneridae</taxon>
        <taxon>Pentapetalae</taxon>
        <taxon>asterids</taxon>
        <taxon>lamiids</taxon>
        <taxon>Solanales</taxon>
        <taxon>Convolvulaceae</taxon>
        <taxon>Cuscuteae</taxon>
        <taxon>Cuscuta</taxon>
        <taxon>Cuscuta subgen. Cuscuta</taxon>
    </lineage>
</organism>
<dbReference type="PROSITE" id="PS00586">
    <property type="entry name" value="RIBOSOMAL_L16_1"/>
    <property type="match status" value="1"/>
</dbReference>
<dbReference type="EMBL" id="CAMAPE010000274">
    <property type="protein sequence ID" value="CAH9120574.1"/>
    <property type="molecule type" value="Genomic_DNA"/>
</dbReference>
<dbReference type="PANTHER" id="PTHR12220">
    <property type="entry name" value="50S/60S RIBOSOMAL PROTEIN L16"/>
    <property type="match status" value="1"/>
</dbReference>
<dbReference type="GO" id="GO:0003735">
    <property type="term" value="F:structural constituent of ribosome"/>
    <property type="evidence" value="ECO:0007669"/>
    <property type="project" value="InterPro"/>
</dbReference>
<comment type="caution">
    <text evidence="6">The sequence shown here is derived from an EMBL/GenBank/DDBJ whole genome shotgun (WGS) entry which is preliminary data.</text>
</comment>
<dbReference type="PROSITE" id="PS00701">
    <property type="entry name" value="RIBOSOMAL_L16_2"/>
    <property type="match status" value="1"/>
</dbReference>
<evidence type="ECO:0000256" key="1">
    <source>
        <dbReference type="ARBA" id="ARBA00008931"/>
    </source>
</evidence>
<evidence type="ECO:0000256" key="5">
    <source>
        <dbReference type="RuleBase" id="RU004413"/>
    </source>
</evidence>
<proteinExistence type="inferred from homology"/>
<dbReference type="Proteomes" id="UP001152484">
    <property type="component" value="Unassembled WGS sequence"/>
</dbReference>
<keyword evidence="3 5" id="KW-0687">Ribonucleoprotein</keyword>
<evidence type="ECO:0000313" key="7">
    <source>
        <dbReference type="Proteomes" id="UP001152484"/>
    </source>
</evidence>
<keyword evidence="7" id="KW-1185">Reference proteome</keyword>
<dbReference type="InterPro" id="IPR047873">
    <property type="entry name" value="Ribosomal_uL16"/>
</dbReference>
<dbReference type="InterPro" id="IPR036920">
    <property type="entry name" value="Ribosomal_uL16_sf"/>
</dbReference>
<dbReference type="SUPFAM" id="SSF54686">
    <property type="entry name" value="Ribosomal protein L16p/L10e"/>
    <property type="match status" value="1"/>
</dbReference>
<accession>A0A9P1EQC1</accession>
<comment type="similarity">
    <text evidence="1 5">Belongs to the universal ribosomal protein uL16 family.</text>
</comment>
<dbReference type="GO" id="GO:0032543">
    <property type="term" value="P:mitochondrial translation"/>
    <property type="evidence" value="ECO:0007669"/>
    <property type="project" value="TreeGrafter"/>
</dbReference>